<dbReference type="AlphaFoldDB" id="A0A6J4I4H1"/>
<reference evidence="1" key="1">
    <citation type="submission" date="2020-02" db="EMBL/GenBank/DDBJ databases">
        <authorList>
            <person name="Meier V. D."/>
        </authorList>
    </citation>
    <scope>NUCLEOTIDE SEQUENCE</scope>
    <source>
        <strain evidence="1">AVDCRST_MAG93</strain>
    </source>
</reference>
<organism evidence="1">
    <name type="scientific">uncultured Chloroflexia bacterium</name>
    <dbReference type="NCBI Taxonomy" id="1672391"/>
    <lineage>
        <taxon>Bacteria</taxon>
        <taxon>Bacillati</taxon>
        <taxon>Chloroflexota</taxon>
        <taxon>Chloroflexia</taxon>
        <taxon>environmental samples</taxon>
    </lineage>
</organism>
<dbReference type="EMBL" id="CADCTR010000436">
    <property type="protein sequence ID" value="CAA9240224.1"/>
    <property type="molecule type" value="Genomic_DNA"/>
</dbReference>
<gene>
    <name evidence="1" type="ORF">AVDCRST_MAG93-1293</name>
</gene>
<evidence type="ECO:0000313" key="1">
    <source>
        <dbReference type="EMBL" id="CAA9240224.1"/>
    </source>
</evidence>
<proteinExistence type="predicted"/>
<name>A0A6J4I4H1_9CHLR</name>
<accession>A0A6J4I4H1</accession>
<protein>
    <submittedName>
        <fullName evidence="1">Uncharacterized protein</fullName>
    </submittedName>
</protein>
<sequence length="72" mass="8074">MILDHIIAAEGVGLSMLRQLQQRLSRSQIPVIVYTAATKTVEQMEDELLARACVARPGRSPSRMCWLPSSRH</sequence>